<feature type="compositionally biased region" description="Pro residues" evidence="1">
    <location>
        <begin position="473"/>
        <end position="482"/>
    </location>
</feature>
<feature type="region of interest" description="Disordered" evidence="1">
    <location>
        <begin position="228"/>
        <end position="254"/>
    </location>
</feature>
<name>A0ABP6T8M4_9ACTN</name>
<evidence type="ECO:0008006" key="5">
    <source>
        <dbReference type="Google" id="ProtNLM"/>
    </source>
</evidence>
<gene>
    <name evidence="3" type="ORF">GCM10020369_66080</name>
</gene>
<evidence type="ECO:0000256" key="2">
    <source>
        <dbReference type="SAM" id="Phobius"/>
    </source>
</evidence>
<dbReference type="InterPro" id="IPR025498">
    <property type="entry name" value="DUF4389"/>
</dbReference>
<organism evidence="3 4">
    <name type="scientific">Cryptosporangium minutisporangium</name>
    <dbReference type="NCBI Taxonomy" id="113569"/>
    <lineage>
        <taxon>Bacteria</taxon>
        <taxon>Bacillati</taxon>
        <taxon>Actinomycetota</taxon>
        <taxon>Actinomycetes</taxon>
        <taxon>Cryptosporangiales</taxon>
        <taxon>Cryptosporangiaceae</taxon>
        <taxon>Cryptosporangium</taxon>
    </lineage>
</organism>
<dbReference type="EMBL" id="BAAAYN010000047">
    <property type="protein sequence ID" value="GAA3394918.1"/>
    <property type="molecule type" value="Genomic_DNA"/>
</dbReference>
<keyword evidence="2" id="KW-1133">Transmembrane helix</keyword>
<accession>A0ABP6T8M4</accession>
<keyword evidence="4" id="KW-1185">Reference proteome</keyword>
<reference evidence="4" key="1">
    <citation type="journal article" date="2019" name="Int. J. Syst. Evol. Microbiol.">
        <title>The Global Catalogue of Microorganisms (GCM) 10K type strain sequencing project: providing services to taxonomists for standard genome sequencing and annotation.</title>
        <authorList>
            <consortium name="The Broad Institute Genomics Platform"/>
            <consortium name="The Broad Institute Genome Sequencing Center for Infectious Disease"/>
            <person name="Wu L."/>
            <person name="Ma J."/>
        </authorList>
    </citation>
    <scope>NUCLEOTIDE SEQUENCE [LARGE SCALE GENOMIC DNA]</scope>
    <source>
        <strain evidence="4">JCM 9458</strain>
    </source>
</reference>
<feature type="transmembrane region" description="Helical" evidence="2">
    <location>
        <begin position="198"/>
        <end position="222"/>
    </location>
</feature>
<protein>
    <recommendedName>
        <fullName evidence="5">DUF4389 domain-containing protein</fullName>
    </recommendedName>
</protein>
<dbReference type="Proteomes" id="UP001501676">
    <property type="component" value="Unassembled WGS sequence"/>
</dbReference>
<feature type="transmembrane region" description="Helical" evidence="2">
    <location>
        <begin position="377"/>
        <end position="399"/>
    </location>
</feature>
<evidence type="ECO:0000256" key="1">
    <source>
        <dbReference type="SAM" id="MobiDB-lite"/>
    </source>
</evidence>
<feature type="compositionally biased region" description="Low complexity" evidence="1">
    <location>
        <begin position="228"/>
        <end position="247"/>
    </location>
</feature>
<feature type="region of interest" description="Disordered" evidence="1">
    <location>
        <begin position="464"/>
        <end position="493"/>
    </location>
</feature>
<keyword evidence="2" id="KW-0472">Membrane</keyword>
<dbReference type="Pfam" id="PF14333">
    <property type="entry name" value="DUF4389"/>
    <property type="match status" value="2"/>
</dbReference>
<keyword evidence="2" id="KW-0812">Transmembrane</keyword>
<sequence>MRPRQTVLLVLGIVAVAATLGLLAIGAPLLWAHGTQRDDAGYYTLQSERLATPTYAVSSERIEVFADVHGGRWDRVVDQLGTVRISVDDLTGKNVFVGIARTSDVTAYLGTASYDVVSDLSGGQPLYQRHDGAGAPAGTPAEQPFWVASADGAGRQTMTWDVRRGDWTLVVMNADATPGIDVAARAGVRTDALGPVGAGFLGAAAVTGLVAALLLAGAVVGLTHDPGPASGSGPAPGSSPVAASGAPTGLGRSRTAAPTYPVRVDARLEEPLNRWLWLVKWILVIPHLIVLAFLWLAFGALTVVAGISILLTGRYPHGVFAFNVGVLRWHWRVAYYALTLGTDRYPPFTLGAAPDYPATLSIPYPEQLSRPLVLVKWWLLALPHYLVIALFGGTSWWAVNGDDRLAYNLGLVGILALVAGVTLAVTRRYPTAVFDFILGMQRWTLRVAAYAALMRDEYPPFRLDLGGTDPGDRPSPPPPAPAPAAGDDELARI</sequence>
<comment type="caution">
    <text evidence="3">The sequence shown here is derived from an EMBL/GenBank/DDBJ whole genome shotgun (WGS) entry which is preliminary data.</text>
</comment>
<dbReference type="RefSeq" id="WP_345732184.1">
    <property type="nucleotide sequence ID" value="NZ_BAAAYN010000047.1"/>
</dbReference>
<evidence type="ECO:0000313" key="4">
    <source>
        <dbReference type="Proteomes" id="UP001501676"/>
    </source>
</evidence>
<evidence type="ECO:0000313" key="3">
    <source>
        <dbReference type="EMBL" id="GAA3394918.1"/>
    </source>
</evidence>
<feature type="transmembrane region" description="Helical" evidence="2">
    <location>
        <begin position="281"/>
        <end position="311"/>
    </location>
</feature>
<feature type="transmembrane region" description="Helical" evidence="2">
    <location>
        <begin position="6"/>
        <end position="31"/>
    </location>
</feature>
<proteinExistence type="predicted"/>
<feature type="transmembrane region" description="Helical" evidence="2">
    <location>
        <begin position="405"/>
        <end position="425"/>
    </location>
</feature>